<dbReference type="STRING" id="1798561.A3B87_00005"/>
<keyword evidence="1" id="KW-1133">Transmembrane helix</keyword>
<gene>
    <name evidence="2" type="ORF">A3B87_00005</name>
</gene>
<keyword evidence="1" id="KW-0472">Membrane</keyword>
<evidence type="ECO:0000256" key="1">
    <source>
        <dbReference type="SAM" id="Phobius"/>
    </source>
</evidence>
<evidence type="ECO:0000313" key="3">
    <source>
        <dbReference type="Proteomes" id="UP000179136"/>
    </source>
</evidence>
<feature type="transmembrane region" description="Helical" evidence="1">
    <location>
        <begin position="6"/>
        <end position="28"/>
    </location>
</feature>
<sequence>MAFKKSLMTSIVVVVVTVIAVSVVFVILHPRQDELTRMVAGEASFSAGVDVLVCRAENITTVDEAGLARGELAAFIHSRQKRLAADKESRAALIYAAILCAAAQDKWAEVRQFAEYAKSAGLDSTLYWPAICLYEAEYWRTRDPRIAIYGYRDLLSEPVPSLLVVSPDCHKKEAIGDIAKRRIRQLTFGEKVIWVVDSHGKKRDLEVARKMQVALGVKCEARGGWAIRFLYPNIYFRDTRDQELSVGEVNRAYGVATGNKGGPWLQPYSTSRSKTVRRLFGDNPELACLVIL</sequence>
<accession>A0A1F6FNN4</accession>
<proteinExistence type="predicted"/>
<keyword evidence="1" id="KW-0812">Transmembrane</keyword>
<dbReference type="EMBL" id="MFMW01000012">
    <property type="protein sequence ID" value="OGG87469.1"/>
    <property type="molecule type" value="Genomic_DNA"/>
</dbReference>
<comment type="caution">
    <text evidence="2">The sequence shown here is derived from an EMBL/GenBank/DDBJ whole genome shotgun (WGS) entry which is preliminary data.</text>
</comment>
<reference evidence="2 3" key="1">
    <citation type="journal article" date="2016" name="Nat. Commun.">
        <title>Thousands of microbial genomes shed light on interconnected biogeochemical processes in an aquifer system.</title>
        <authorList>
            <person name="Anantharaman K."/>
            <person name="Brown C.T."/>
            <person name="Hug L.A."/>
            <person name="Sharon I."/>
            <person name="Castelle C.J."/>
            <person name="Probst A.J."/>
            <person name="Thomas B.C."/>
            <person name="Singh A."/>
            <person name="Wilkins M.J."/>
            <person name="Karaoz U."/>
            <person name="Brodie E.L."/>
            <person name="Williams K.H."/>
            <person name="Hubbard S.S."/>
            <person name="Banfield J.F."/>
        </authorList>
    </citation>
    <scope>NUCLEOTIDE SEQUENCE [LARGE SCALE GENOMIC DNA]</scope>
</reference>
<protein>
    <submittedName>
        <fullName evidence="2">Uncharacterized protein</fullName>
    </submittedName>
</protein>
<dbReference type="AlphaFoldDB" id="A0A1F6FNN4"/>
<organism evidence="2 3">
    <name type="scientific">Candidatus Kuenenbacteria bacterium RIFCSPHIGHO2_02_FULL_39_13</name>
    <dbReference type="NCBI Taxonomy" id="1798561"/>
    <lineage>
        <taxon>Bacteria</taxon>
        <taxon>Candidatus Kueneniibacteriota</taxon>
    </lineage>
</organism>
<dbReference type="Proteomes" id="UP000179136">
    <property type="component" value="Unassembled WGS sequence"/>
</dbReference>
<name>A0A1F6FNN4_9BACT</name>
<evidence type="ECO:0000313" key="2">
    <source>
        <dbReference type="EMBL" id="OGG87469.1"/>
    </source>
</evidence>